<dbReference type="Proteomes" id="UP001652625">
    <property type="component" value="Chromosome 07"/>
</dbReference>
<evidence type="ECO:0000259" key="1">
    <source>
        <dbReference type="PROSITE" id="PS50878"/>
    </source>
</evidence>
<name>A0ABM4C8T8_HYDVU</name>
<sequence length="447" mass="50722">MIRVALYHQPSNSKTVWFSKRNFRKLNLSCFIKEMQVMSCYLSPENSADDYAEQIRANITNVLDHLAPIRKYSMRPGTHDDKWLSSDAKNKKIRRRKLESCYKKTGNLSDKKLYRIVCRESSAAIHKSRCSHYKAKLNSAYGNQKETWNIAKKLLHSNSSKTKNTIPEAKCNIIGQYFIHKLEITPTDVSKIIKALKPKTSPLDFIPTYILKSCSELFSPIIAHLANLSFKSGIFPALYKLALSRLLPHHLTSSINFNPLQSGFRSNHSTETALLKIRNDIMLNIDDALNTILLSLYISSAFDTIDHSRLISRNKDEFGVTDIALKWLTAYLHSRKSFVSIGSTKSRLIASSTGVPQGSVLGPFLFSMFVSPIHRIIAKIGTNHHQYADNTQLYTVINPGIDSINEINVCGNAVTKWFLENGLLLNPNKTEAVLFRSRKQNSKHKNY</sequence>
<organism evidence="2 3">
    <name type="scientific">Hydra vulgaris</name>
    <name type="common">Hydra</name>
    <name type="synonym">Hydra attenuata</name>
    <dbReference type="NCBI Taxonomy" id="6087"/>
    <lineage>
        <taxon>Eukaryota</taxon>
        <taxon>Metazoa</taxon>
        <taxon>Cnidaria</taxon>
        <taxon>Hydrozoa</taxon>
        <taxon>Hydroidolina</taxon>
        <taxon>Anthoathecata</taxon>
        <taxon>Aplanulata</taxon>
        <taxon>Hydridae</taxon>
        <taxon>Hydra</taxon>
    </lineage>
</organism>
<dbReference type="PANTHER" id="PTHR33332">
    <property type="entry name" value="REVERSE TRANSCRIPTASE DOMAIN-CONTAINING PROTEIN"/>
    <property type="match status" value="1"/>
</dbReference>
<dbReference type="RefSeq" id="XP_065658036.1">
    <property type="nucleotide sequence ID" value="XM_065801964.1"/>
</dbReference>
<dbReference type="PROSITE" id="PS50878">
    <property type="entry name" value="RT_POL"/>
    <property type="match status" value="1"/>
</dbReference>
<dbReference type="InterPro" id="IPR043502">
    <property type="entry name" value="DNA/RNA_pol_sf"/>
</dbReference>
<keyword evidence="2" id="KW-1185">Reference proteome</keyword>
<dbReference type="InterPro" id="IPR000477">
    <property type="entry name" value="RT_dom"/>
</dbReference>
<reference evidence="3" key="1">
    <citation type="submission" date="2025-08" db="UniProtKB">
        <authorList>
            <consortium name="RefSeq"/>
        </authorList>
    </citation>
    <scope>IDENTIFICATION</scope>
</reference>
<evidence type="ECO:0000313" key="3">
    <source>
        <dbReference type="RefSeq" id="XP_065658036.1"/>
    </source>
</evidence>
<gene>
    <name evidence="3" type="primary">LOC136082553</name>
</gene>
<dbReference type="Pfam" id="PF00078">
    <property type="entry name" value="RVT_1"/>
    <property type="match status" value="1"/>
</dbReference>
<protein>
    <submittedName>
        <fullName evidence="3">Uncharacterized protein LOC136082553</fullName>
    </submittedName>
</protein>
<dbReference type="SUPFAM" id="SSF56672">
    <property type="entry name" value="DNA/RNA polymerases"/>
    <property type="match status" value="1"/>
</dbReference>
<accession>A0ABM4C8T8</accession>
<evidence type="ECO:0000313" key="2">
    <source>
        <dbReference type="Proteomes" id="UP001652625"/>
    </source>
</evidence>
<dbReference type="GeneID" id="136082553"/>
<proteinExistence type="predicted"/>
<feature type="domain" description="Reverse transcriptase" evidence="1">
    <location>
        <begin position="228"/>
        <end position="447"/>
    </location>
</feature>